<gene>
    <name evidence="1" type="ORF">QLH52_12845</name>
</gene>
<dbReference type="Proteomes" id="UP001284537">
    <property type="component" value="Unassembled WGS sequence"/>
</dbReference>
<protein>
    <submittedName>
        <fullName evidence="1">Addiction module protein</fullName>
    </submittedName>
</protein>
<reference evidence="1 2" key="1">
    <citation type="submission" date="2023-11" db="EMBL/GenBank/DDBJ databases">
        <authorList>
            <person name="Ouyang M.-Y."/>
        </authorList>
    </citation>
    <scope>NUCLEOTIDE SEQUENCE [LARGE SCALE GENOMIC DNA]</scope>
    <source>
        <strain evidence="1 2">OY6</strain>
    </source>
</reference>
<dbReference type="InterPro" id="IPR013406">
    <property type="entry name" value="CHP02574_addiction_mod"/>
</dbReference>
<dbReference type="RefSeq" id="WP_319961855.1">
    <property type="nucleotide sequence ID" value="NZ_JAXARY010000011.1"/>
</dbReference>
<evidence type="ECO:0000313" key="2">
    <source>
        <dbReference type="Proteomes" id="UP001284537"/>
    </source>
</evidence>
<dbReference type="EMBL" id="JAXARY010000011">
    <property type="protein sequence ID" value="MDX8128176.1"/>
    <property type="molecule type" value="Genomic_DNA"/>
</dbReference>
<comment type="caution">
    <text evidence="1">The sequence shown here is derived from an EMBL/GenBank/DDBJ whole genome shotgun (WGS) entry which is preliminary data.</text>
</comment>
<keyword evidence="2" id="KW-1185">Reference proteome</keyword>
<organism evidence="1 2">
    <name type="scientific">Methylomonas defluvii</name>
    <dbReference type="NCBI Taxonomy" id="3045149"/>
    <lineage>
        <taxon>Bacteria</taxon>
        <taxon>Pseudomonadati</taxon>
        <taxon>Pseudomonadota</taxon>
        <taxon>Gammaproteobacteria</taxon>
        <taxon>Methylococcales</taxon>
        <taxon>Methylococcaceae</taxon>
        <taxon>Methylomonas</taxon>
    </lineage>
</organism>
<name>A0ABU4UFD0_9GAMM</name>
<dbReference type="Pfam" id="PF09720">
    <property type="entry name" value="Unstab_antitox"/>
    <property type="match status" value="1"/>
</dbReference>
<proteinExistence type="predicted"/>
<sequence>MNLAQLEAEILALPLQDRAALAQRLLLSLEDVSESEFERLWGEESARRVAEFTSAYNKAIEQEGLPLDEWRSF</sequence>
<accession>A0ABU4UFD0</accession>
<evidence type="ECO:0000313" key="1">
    <source>
        <dbReference type="EMBL" id="MDX8128176.1"/>
    </source>
</evidence>